<proteinExistence type="inferred from homology"/>
<name>A0ABN2S9G6_9MICO</name>
<protein>
    <submittedName>
        <fullName evidence="8">Lipopolysaccharide biosynthesis protein</fullName>
    </submittedName>
</protein>
<evidence type="ECO:0000256" key="7">
    <source>
        <dbReference type="SAM" id="Phobius"/>
    </source>
</evidence>
<evidence type="ECO:0000256" key="2">
    <source>
        <dbReference type="ARBA" id="ARBA00007430"/>
    </source>
</evidence>
<feature type="transmembrane region" description="Helical" evidence="7">
    <location>
        <begin position="112"/>
        <end position="132"/>
    </location>
</feature>
<dbReference type="Proteomes" id="UP001500326">
    <property type="component" value="Unassembled WGS sequence"/>
</dbReference>
<evidence type="ECO:0000313" key="8">
    <source>
        <dbReference type="EMBL" id="GAA1982738.1"/>
    </source>
</evidence>
<feature type="transmembrane region" description="Helical" evidence="7">
    <location>
        <begin position="357"/>
        <end position="374"/>
    </location>
</feature>
<comment type="similarity">
    <text evidence="2">Belongs to the polysaccharide synthase family.</text>
</comment>
<reference evidence="8 9" key="1">
    <citation type="journal article" date="2019" name="Int. J. Syst. Evol. Microbiol.">
        <title>The Global Catalogue of Microorganisms (GCM) 10K type strain sequencing project: providing services to taxonomists for standard genome sequencing and annotation.</title>
        <authorList>
            <consortium name="The Broad Institute Genomics Platform"/>
            <consortium name="The Broad Institute Genome Sequencing Center for Infectious Disease"/>
            <person name="Wu L."/>
            <person name="Ma J."/>
        </authorList>
    </citation>
    <scope>NUCLEOTIDE SEQUENCE [LARGE SCALE GENOMIC DNA]</scope>
    <source>
        <strain evidence="8 9">JCM 14902</strain>
    </source>
</reference>
<feature type="transmembrane region" description="Helical" evidence="7">
    <location>
        <begin position="234"/>
        <end position="253"/>
    </location>
</feature>
<keyword evidence="9" id="KW-1185">Reference proteome</keyword>
<feature type="transmembrane region" description="Helical" evidence="7">
    <location>
        <begin position="12"/>
        <end position="35"/>
    </location>
</feature>
<sequence length="487" mass="52230">MTASVGRKAGAGFAWTSGARLFGRIVDTIVLLVLARVLDPTAFGLVALATSLLAIVQLFQDLGLMQAAIQRKEVTSGELSSLFWGVSSIGLILSLGMFAASPAFGALFQNQALVGVVAAMSPILFLQALILVPTAVFQREMKFKPMATRRAIGAIAGGIVGVTLALLGAGAFAMVGRVLIDNVLGVILLWAASPFRPKWFFSFASLWIFLRFGLPVAGARALETLQTRSDDLLIGRFLGAASLGLYSVAYQAFRILTELLLGASNQVLSAAFARLQGDHERLRRAYYRSIRATSLVAIPGFVGIAAVGYPFVEVLFGPQWTAAVPVLQMLAVLGVIQSVRYYDAALLIAMGRPKVGLSIRLITVPITIAGYVYALQFEDLVVFALVQVIVALFISTPIWLVVLYRVAGVKPLLILRASYVALTGGAVMFAVVWLLERAVADWPNVLQLAVCVPAGAAVYLGVLWILDRGAITHIFGVIRERRRRGKG</sequence>
<keyword evidence="4 7" id="KW-0812">Transmembrane</keyword>
<evidence type="ECO:0000256" key="3">
    <source>
        <dbReference type="ARBA" id="ARBA00022475"/>
    </source>
</evidence>
<feature type="transmembrane region" description="Helical" evidence="7">
    <location>
        <begin position="152"/>
        <end position="180"/>
    </location>
</feature>
<feature type="transmembrane region" description="Helical" evidence="7">
    <location>
        <begin position="318"/>
        <end position="336"/>
    </location>
</feature>
<evidence type="ECO:0000256" key="4">
    <source>
        <dbReference type="ARBA" id="ARBA00022692"/>
    </source>
</evidence>
<feature type="transmembrane region" description="Helical" evidence="7">
    <location>
        <begin position="413"/>
        <end position="434"/>
    </location>
</feature>
<evidence type="ECO:0000256" key="6">
    <source>
        <dbReference type="ARBA" id="ARBA00023136"/>
    </source>
</evidence>
<dbReference type="Pfam" id="PF13440">
    <property type="entry name" value="Polysacc_synt_3"/>
    <property type="match status" value="1"/>
</dbReference>
<evidence type="ECO:0000256" key="5">
    <source>
        <dbReference type="ARBA" id="ARBA00022989"/>
    </source>
</evidence>
<dbReference type="PANTHER" id="PTHR30250">
    <property type="entry name" value="PST FAMILY PREDICTED COLANIC ACID TRANSPORTER"/>
    <property type="match status" value="1"/>
</dbReference>
<dbReference type="CDD" id="cd13127">
    <property type="entry name" value="MATE_tuaB_like"/>
    <property type="match status" value="1"/>
</dbReference>
<feature type="transmembrane region" description="Helical" evidence="7">
    <location>
        <begin position="200"/>
        <end position="222"/>
    </location>
</feature>
<accession>A0ABN2S9G6</accession>
<organism evidence="8 9">
    <name type="scientific">Microbacterium pumilum</name>
    <dbReference type="NCBI Taxonomy" id="344165"/>
    <lineage>
        <taxon>Bacteria</taxon>
        <taxon>Bacillati</taxon>
        <taxon>Actinomycetota</taxon>
        <taxon>Actinomycetes</taxon>
        <taxon>Micrococcales</taxon>
        <taxon>Microbacteriaceae</taxon>
        <taxon>Microbacterium</taxon>
    </lineage>
</organism>
<keyword evidence="3" id="KW-1003">Cell membrane</keyword>
<evidence type="ECO:0000313" key="9">
    <source>
        <dbReference type="Proteomes" id="UP001500326"/>
    </source>
</evidence>
<dbReference type="PANTHER" id="PTHR30250:SF10">
    <property type="entry name" value="LIPOPOLYSACCHARIDE BIOSYNTHESIS PROTEIN WZXC"/>
    <property type="match status" value="1"/>
</dbReference>
<keyword evidence="5 7" id="KW-1133">Transmembrane helix</keyword>
<keyword evidence="6 7" id="KW-0472">Membrane</keyword>
<feature type="transmembrane region" description="Helical" evidence="7">
    <location>
        <begin position="446"/>
        <end position="466"/>
    </location>
</feature>
<comment type="caution">
    <text evidence="8">The sequence shown here is derived from an EMBL/GenBank/DDBJ whole genome shotgun (WGS) entry which is preliminary data.</text>
</comment>
<gene>
    <name evidence="8" type="ORF">GCM10009777_15650</name>
</gene>
<evidence type="ECO:0000256" key="1">
    <source>
        <dbReference type="ARBA" id="ARBA00004651"/>
    </source>
</evidence>
<feature type="transmembrane region" description="Helical" evidence="7">
    <location>
        <begin position="289"/>
        <end position="312"/>
    </location>
</feature>
<feature type="transmembrane region" description="Helical" evidence="7">
    <location>
        <begin position="380"/>
        <end position="401"/>
    </location>
</feature>
<dbReference type="EMBL" id="BAAAOH010000001">
    <property type="protein sequence ID" value="GAA1982738.1"/>
    <property type="molecule type" value="Genomic_DNA"/>
</dbReference>
<comment type="subcellular location">
    <subcellularLocation>
        <location evidence="1">Cell membrane</location>
        <topology evidence="1">Multi-pass membrane protein</topology>
    </subcellularLocation>
</comment>
<feature type="transmembrane region" description="Helical" evidence="7">
    <location>
        <begin position="79"/>
        <end position="100"/>
    </location>
</feature>
<feature type="transmembrane region" description="Helical" evidence="7">
    <location>
        <begin position="41"/>
        <end position="59"/>
    </location>
</feature>
<dbReference type="InterPro" id="IPR050833">
    <property type="entry name" value="Poly_Biosynth_Transport"/>
</dbReference>